<dbReference type="SMART" id="SM00267">
    <property type="entry name" value="GGDEF"/>
    <property type="match status" value="1"/>
</dbReference>
<sequence>MMFAWAFVIAFTCTVATTTYPGSSRAFADEFATFGKRVVTVAYFEDGDYMSTDEEGRYVGYNIEYLNEIARYADWTYEYVKYPSWEEACAALEASKVDLLPMVYYTEDRERRMIFSASSLCEISTTLNVRLDDTRYAYEDFKTFSGMRVGVIANSQDAEAFAQYSEKNGFSADIVAYSVTGDLLKALDEGAVDAIAITYLGTNSRFRTVAQFAPEPLYIALSPERTDIADELDSAMSRLKLRDPDFATLLYDRYFGINTDQDPVFTEDEYAYLASAPTLRVAYDSYRAPLSYTDPETGAFAGAVALLFEDIAQITGLKFEFVAADCHDEAVRLVERGDADIVYDVDRESDPQAIKSLDTTGPYLRDPMALVAGPNPSGSRVALPSGFSLAASTAYSSYAEYDIVYCDTPKDCFDAVLEGKADIAFADTHVANYLLAEPQYESLSVTTITSFFNSMSIGVSRNADRRLVSILDRCVQYTAESKMTTWLSQSSLAVHPISPFDFLRQYPVQFMAGIVALLGSVLGVALYVSHVKLRAARRVEDFSFTDPLTEGWSLARFRSEVGAQMANARDGAYAIVYLDVKSFKGFNAAFGYATGDRVLLDLNGTLAGMKAPDERYAHVIADEFLLLVRWRGWDALLERFDELDRRFNSTETLTELSHRLMLQAGVCIIERSAETPRIDVQTIIEFVDAARYARDSIGEASRSTAALYSASMKDRDIAERALVAAAHDALERGEFTAYYQPKVEIATNRLVGFEALVRWESPERGLVPPDEFIPLFERTGLVVDLDLQVFRLVCARIREQLDAGEHPLVIACNFSRLHMRNDAFPETVKSIVDGFGVPIELLELELTENIVMEDLERAERLCRRLKDLGFRIAIDDFGSGYSSLGTLQNLPIDVLKLDRSFLMSSESGERCKAILDGVVSIADKLAVNVVVEGVETRDQASMLVRMDDRIIAQGFLYSRPVPRDVSDAQFAVGFIEPNERP</sequence>
<reference evidence="4 5" key="1">
    <citation type="journal article" date="2018" name="Elife">
        <title>Discovery and characterization of a prevalent human gut bacterial enzyme sufficient for the inactivation of a family of plant toxins.</title>
        <authorList>
            <person name="Koppel N."/>
            <person name="Bisanz J.E."/>
            <person name="Pandelia M.E."/>
            <person name="Turnbaugh P.J."/>
            <person name="Balskus E.P."/>
        </authorList>
    </citation>
    <scope>NUCLEOTIDE SEQUENCE [LARGE SCALE GENOMIC DNA]</scope>
    <source>
        <strain evidence="4 5">W1 BHI 6</strain>
    </source>
</reference>
<keyword evidence="1" id="KW-0472">Membrane</keyword>
<dbReference type="PROSITE" id="PS50883">
    <property type="entry name" value="EAL"/>
    <property type="match status" value="1"/>
</dbReference>
<dbReference type="Proteomes" id="UP000253970">
    <property type="component" value="Unassembled WGS sequence"/>
</dbReference>
<dbReference type="PANTHER" id="PTHR33121:SF70">
    <property type="entry name" value="SIGNALING PROTEIN YKOW"/>
    <property type="match status" value="1"/>
</dbReference>
<dbReference type="CDD" id="cd01948">
    <property type="entry name" value="EAL"/>
    <property type="match status" value="1"/>
</dbReference>
<organism evidence="4 5">
    <name type="scientific">Eggerthella lenta</name>
    <name type="common">Eubacterium lentum</name>
    <dbReference type="NCBI Taxonomy" id="84112"/>
    <lineage>
        <taxon>Bacteria</taxon>
        <taxon>Bacillati</taxon>
        <taxon>Actinomycetota</taxon>
        <taxon>Coriobacteriia</taxon>
        <taxon>Eggerthellales</taxon>
        <taxon>Eggerthellaceae</taxon>
        <taxon>Eggerthella</taxon>
    </lineage>
</organism>
<dbReference type="PANTHER" id="PTHR33121">
    <property type="entry name" value="CYCLIC DI-GMP PHOSPHODIESTERASE PDEF"/>
    <property type="match status" value="1"/>
</dbReference>
<dbReference type="EMBL" id="PPTU01000028">
    <property type="protein sequence ID" value="RDB67656.1"/>
    <property type="molecule type" value="Genomic_DNA"/>
</dbReference>
<feature type="domain" description="EAL" evidence="2">
    <location>
        <begin position="719"/>
        <end position="974"/>
    </location>
</feature>
<dbReference type="PROSITE" id="PS50887">
    <property type="entry name" value="GGDEF"/>
    <property type="match status" value="1"/>
</dbReference>
<dbReference type="SUPFAM" id="SSF141868">
    <property type="entry name" value="EAL domain-like"/>
    <property type="match status" value="1"/>
</dbReference>
<proteinExistence type="predicted"/>
<dbReference type="InterPro" id="IPR043128">
    <property type="entry name" value="Rev_trsase/Diguanyl_cyclase"/>
</dbReference>
<feature type="transmembrane region" description="Helical" evidence="1">
    <location>
        <begin position="506"/>
        <end position="528"/>
    </location>
</feature>
<dbReference type="Pfam" id="PF00990">
    <property type="entry name" value="GGDEF"/>
    <property type="match status" value="1"/>
</dbReference>
<evidence type="ECO:0000313" key="4">
    <source>
        <dbReference type="EMBL" id="RDB67656.1"/>
    </source>
</evidence>
<dbReference type="SMART" id="SM00052">
    <property type="entry name" value="EAL"/>
    <property type="match status" value="1"/>
</dbReference>
<dbReference type="Pfam" id="PF00497">
    <property type="entry name" value="SBP_bac_3"/>
    <property type="match status" value="1"/>
</dbReference>
<dbReference type="Gene3D" id="3.40.190.10">
    <property type="entry name" value="Periplasmic binding protein-like II"/>
    <property type="match status" value="4"/>
</dbReference>
<dbReference type="Gene3D" id="3.30.70.270">
    <property type="match status" value="1"/>
</dbReference>
<evidence type="ECO:0000313" key="5">
    <source>
        <dbReference type="Proteomes" id="UP000253970"/>
    </source>
</evidence>
<dbReference type="InterPro" id="IPR029787">
    <property type="entry name" value="Nucleotide_cyclase"/>
</dbReference>
<protein>
    <submittedName>
        <fullName evidence="4">Diguanylate cyclase</fullName>
    </submittedName>
</protein>
<dbReference type="InterPro" id="IPR000160">
    <property type="entry name" value="GGDEF_dom"/>
</dbReference>
<dbReference type="AlphaFoldDB" id="A0A369MAY9"/>
<dbReference type="InterPro" id="IPR035919">
    <property type="entry name" value="EAL_sf"/>
</dbReference>
<dbReference type="SUPFAM" id="SSF53850">
    <property type="entry name" value="Periplasmic binding protein-like II"/>
    <property type="match status" value="2"/>
</dbReference>
<dbReference type="SMART" id="SM00062">
    <property type="entry name" value="PBPb"/>
    <property type="match status" value="1"/>
</dbReference>
<dbReference type="InterPro" id="IPR001633">
    <property type="entry name" value="EAL_dom"/>
</dbReference>
<gene>
    <name evidence="4" type="ORF">C1875_13120</name>
</gene>
<dbReference type="InterPro" id="IPR001638">
    <property type="entry name" value="Solute-binding_3/MltF_N"/>
</dbReference>
<dbReference type="InterPro" id="IPR050706">
    <property type="entry name" value="Cyclic-di-GMP_PDE-like"/>
</dbReference>
<evidence type="ECO:0000256" key="1">
    <source>
        <dbReference type="SAM" id="Phobius"/>
    </source>
</evidence>
<keyword evidence="1" id="KW-1133">Transmembrane helix</keyword>
<dbReference type="Pfam" id="PF00563">
    <property type="entry name" value="EAL"/>
    <property type="match status" value="1"/>
</dbReference>
<dbReference type="RefSeq" id="WP_114534515.1">
    <property type="nucleotide sequence ID" value="NZ_JADNER010000026.1"/>
</dbReference>
<dbReference type="SUPFAM" id="SSF55073">
    <property type="entry name" value="Nucleotide cyclase"/>
    <property type="match status" value="1"/>
</dbReference>
<feature type="domain" description="GGDEF" evidence="3">
    <location>
        <begin position="571"/>
        <end position="710"/>
    </location>
</feature>
<dbReference type="Gene3D" id="3.20.20.450">
    <property type="entry name" value="EAL domain"/>
    <property type="match status" value="1"/>
</dbReference>
<evidence type="ECO:0000259" key="3">
    <source>
        <dbReference type="PROSITE" id="PS50887"/>
    </source>
</evidence>
<evidence type="ECO:0000259" key="2">
    <source>
        <dbReference type="PROSITE" id="PS50883"/>
    </source>
</evidence>
<keyword evidence="1" id="KW-0812">Transmembrane</keyword>
<name>A0A369MAY9_EGGLN</name>
<accession>A0A369MAY9</accession>
<comment type="caution">
    <text evidence="4">The sequence shown here is derived from an EMBL/GenBank/DDBJ whole genome shotgun (WGS) entry which is preliminary data.</text>
</comment>
<dbReference type="GO" id="GO:0071111">
    <property type="term" value="F:cyclic-guanylate-specific phosphodiesterase activity"/>
    <property type="evidence" value="ECO:0007669"/>
    <property type="project" value="InterPro"/>
</dbReference>